<organism evidence="1 2">
    <name type="scientific">Sewage-associated circular DNA virus-6</name>
    <dbReference type="NCBI Taxonomy" id="1519395"/>
    <lineage>
        <taxon>Viruses</taxon>
        <taxon>Monodnaviria</taxon>
        <taxon>Shotokuvirae</taxon>
        <taxon>Cressdnaviricota</taxon>
        <taxon>Arfiviricetes</taxon>
        <taxon>Saturnivirales</taxon>
        <taxon>Kanorauviridae</taxon>
        <taxon>Ninurtavirus</taxon>
        <taxon>Ninurtavirus pondae</taxon>
    </lineage>
</organism>
<evidence type="ECO:0000313" key="1">
    <source>
        <dbReference type="EMBL" id="AIF34815.1"/>
    </source>
</evidence>
<dbReference type="EMBL" id="KJ547630">
    <property type="protein sequence ID" value="AIF34815.1"/>
    <property type="molecule type" value="Genomic_DNA"/>
</dbReference>
<accession>A0A075IY13</accession>
<reference evidence="1 2" key="1">
    <citation type="journal article" date="2014" name="Infect. Genet. Evol.">
        <title>Diverse small circular single-stranded DNA viruses identified in a freshwater pond on the McMurdo Ice Shelf (Antarctica).</title>
        <authorList>
            <person name="Zawar-Reza P."/>
            <person name="Arguello-Astorga G.R."/>
            <person name="Kraberger S."/>
            <person name="Julian L."/>
            <person name="Stainton D."/>
            <person name="Broady P.A."/>
            <person name="Varsani A."/>
        </authorList>
    </citation>
    <scope>NUCLEOTIDE SEQUENCE [LARGE SCALE GENOMIC DNA]</scope>
    <source>
        <strain evidence="1">SaCV-6_NZ-BS4017-2012</strain>
    </source>
</reference>
<evidence type="ECO:0000313" key="2">
    <source>
        <dbReference type="Proteomes" id="UP000266911"/>
    </source>
</evidence>
<name>A0A075IY13_9VIRU</name>
<reference evidence="1 2" key="2">
    <citation type="journal article" date="2015" name="Infect. Genet. Evol.">
        <title>Characterisation of a diverse range of circular replication-associated protein encoding DNA viruses recovered from a sewage treatment oxidation pond.</title>
        <authorList>
            <person name="Kraberger S."/>
            <person name="Arguello-Astorga G.R."/>
            <person name="Greenfield L.G."/>
            <person name="Galilee C."/>
            <person name="Law D."/>
            <person name="Martin D.P."/>
            <person name="Varsani A."/>
        </authorList>
    </citation>
    <scope>NUCLEOTIDE SEQUENCE [LARGE SCALE GENOMIC DNA]</scope>
    <source>
        <strain evidence="1">SaCV-6_NZ-BS4017-2012</strain>
    </source>
</reference>
<sequence length="430" mass="47252">MVTIRELAGGLSGGALGYITHGARGAIKGASAGYALARNKRKAEDDMAGNRKYVKTKHPYTKVNKLSKKYGLHRARNISGGGPHPYNKVGSNASAVKLKRKKGVEIKKRKRVRVSKLFEKKVKQALEAEDIEGTYLKVTYARMLPPASDTSQAVIDFANAFGPMEFVDAADVLFNDQVPVEAPTFPNNDWSNNWIRKDTVINSTMQLEMKNMSQRTYTLKIYTCQPKVVPTDAAPNDALADWSTGMIMSTSFGANPLSNSPSTLYCIPTDAPQFNRFWKAQCETVVLQPGQSHTYFLQGPNDYVLDYKKLQMKNIAAAPNWLIPYAKFTRNVFVVGHTDLVTSTLAGAGRFPSGGVGQGGIVFERRMFYKMKCPASAGFQYPTGAYPVGDTQQLDQKIPAKVIKFFPIGAAGSTEDVLEENPLSIINPLD</sequence>
<dbReference type="Proteomes" id="UP000266911">
    <property type="component" value="Segment"/>
</dbReference>
<keyword evidence="2" id="KW-1185">Reference proteome</keyword>
<proteinExistence type="predicted"/>
<protein>
    <submittedName>
        <fullName evidence="1">Putative capsid protein</fullName>
    </submittedName>
</protein>